<name>A0A7X4LP51_9VIBR</name>
<sequence length="164" mass="18275">MMQFIIMLLMMLSQVPIALANPSEMQNLKGIVKASSMVEGEFFWIKGKVGEGRYYFTNPDGQQCSITVALVVGSKAEASIGIHSGTNIVIDVLNEQLSQDIQQGQPITSEAWQIGTTQNIEHADAIIKTGLNPEDGFIINSRPRWRSWWFDNVPQKVCQTYSNP</sequence>
<protein>
    <submittedName>
        <fullName evidence="2">Uncharacterized protein</fullName>
    </submittedName>
</protein>
<keyword evidence="3" id="KW-1185">Reference proteome</keyword>
<comment type="caution">
    <text evidence="2">The sequence shown here is derived from an EMBL/GenBank/DDBJ whole genome shotgun (WGS) entry which is preliminary data.</text>
</comment>
<feature type="signal peptide" evidence="1">
    <location>
        <begin position="1"/>
        <end position="20"/>
    </location>
</feature>
<dbReference type="Proteomes" id="UP000462621">
    <property type="component" value="Unassembled WGS sequence"/>
</dbReference>
<dbReference type="EMBL" id="WEKT01000061">
    <property type="protein sequence ID" value="MZI95568.1"/>
    <property type="molecule type" value="Genomic_DNA"/>
</dbReference>
<reference evidence="2 3" key="1">
    <citation type="submission" date="2019-10" db="EMBL/GenBank/DDBJ databases">
        <title>Vibrio sp. nov. isolated from a shrimp pond.</title>
        <authorList>
            <person name="Gomez-Gil B."/>
            <person name="Enciso-Ibarra J."/>
            <person name="Enciso-Ibarra K."/>
            <person name="Bolan-Mejia C."/>
        </authorList>
    </citation>
    <scope>NUCLEOTIDE SEQUENCE [LARGE SCALE GENOMIC DNA]</scope>
    <source>
        <strain evidence="2 3">CAIM 722</strain>
    </source>
</reference>
<keyword evidence="1" id="KW-0732">Signal</keyword>
<evidence type="ECO:0000256" key="1">
    <source>
        <dbReference type="SAM" id="SignalP"/>
    </source>
</evidence>
<proteinExistence type="predicted"/>
<dbReference type="RefSeq" id="WP_161158064.1">
    <property type="nucleotide sequence ID" value="NZ_WEKT01000061.1"/>
</dbReference>
<organism evidence="2 3">
    <name type="scientific">Vibrio eleionomae</name>
    <dbReference type="NCBI Taxonomy" id="2653505"/>
    <lineage>
        <taxon>Bacteria</taxon>
        <taxon>Pseudomonadati</taxon>
        <taxon>Pseudomonadota</taxon>
        <taxon>Gammaproteobacteria</taxon>
        <taxon>Vibrionales</taxon>
        <taxon>Vibrionaceae</taxon>
        <taxon>Vibrio</taxon>
    </lineage>
</organism>
<evidence type="ECO:0000313" key="2">
    <source>
        <dbReference type="EMBL" id="MZI95568.1"/>
    </source>
</evidence>
<evidence type="ECO:0000313" key="3">
    <source>
        <dbReference type="Proteomes" id="UP000462621"/>
    </source>
</evidence>
<dbReference type="AlphaFoldDB" id="A0A7X4LP51"/>
<accession>A0A7X4LP51</accession>
<feature type="chain" id="PRO_5030625205" evidence="1">
    <location>
        <begin position="21"/>
        <end position="164"/>
    </location>
</feature>
<gene>
    <name evidence="2" type="ORF">F9817_20520</name>
</gene>